<evidence type="ECO:0000256" key="4">
    <source>
        <dbReference type="ARBA" id="ARBA00022679"/>
    </source>
</evidence>
<dbReference type="InterPro" id="IPR005467">
    <property type="entry name" value="His_kinase_dom"/>
</dbReference>
<evidence type="ECO:0000256" key="6">
    <source>
        <dbReference type="ARBA" id="ARBA00023136"/>
    </source>
</evidence>
<organism evidence="11 12">
    <name type="scientific">Pedosphaera parvula (strain Ellin514)</name>
    <dbReference type="NCBI Taxonomy" id="320771"/>
    <lineage>
        <taxon>Bacteria</taxon>
        <taxon>Pseudomonadati</taxon>
        <taxon>Verrucomicrobiota</taxon>
        <taxon>Pedosphaerae</taxon>
        <taxon>Pedosphaerales</taxon>
        <taxon>Pedosphaeraceae</taxon>
        <taxon>Pedosphaera</taxon>
    </lineage>
</organism>
<sequence>MRENDEQSRALLAAIVDSSEDAIITKNLDGIITSWNQGAEGIFGYTPQEAIGQPVTMLIPPDRMEEEPVILERIKRGERIKHYQTVRRAKNGALLNISLTVSPLINSEGRIIGASKIARDISHEVNTQERVRQSEEQFRVTLSSIGDAVIATDRNGRITFMNSVAETLTGWDTPQAIGIPLDNAFKIVNEFTRQPAENPVNKVIQEGKVVGLANHTILISKDGTERPIDDSGAPIRGSAADLRGVVLVFRDVTERREAEVAALRLAAIVQNSDDAIISKNLDGIITSWNEGAQRIFGYSANEIIGKSIKTLVPPELQEQEDEILGRLRRGERVFHFETIRVAKEGRHIPISLTISPIKDPSGHIIGASKIARDITERKQAEKALAEAKEKLQSYANELELQVRERTRSLEKTITELESFSYSLSHDMRAPLRAIESFSEIVLKDYGETIGAPGVDLLKRTITAAHRMDKLILDLLTLTRLSQAPINLEPIDLEKLIDGIIQGRLEFQPPQAEIKIQKPLFRVTGNEVSLTQCLTNLLDNAVKFVPTGTVPHVRIHSEPNGDGVRLWIEDNGIGINANEKKQLFQMFQRIHSDTYPGTGIGLAIVRKAVERMGGEAGVESEPGKGSQFWLQLQRDGA</sequence>
<gene>
    <name evidence="11" type="ORF">Cflav_PD0759</name>
</gene>
<dbReference type="InterPro" id="IPR036890">
    <property type="entry name" value="HATPase_C_sf"/>
</dbReference>
<dbReference type="PROSITE" id="PS50113">
    <property type="entry name" value="PAC"/>
    <property type="match status" value="3"/>
</dbReference>
<dbReference type="InterPro" id="IPR013767">
    <property type="entry name" value="PAS_fold"/>
</dbReference>
<dbReference type="Gene3D" id="3.30.450.20">
    <property type="entry name" value="PAS domain"/>
    <property type="match status" value="3"/>
</dbReference>
<dbReference type="Gene3D" id="3.30.565.10">
    <property type="entry name" value="Histidine kinase-like ATPase, C-terminal domain"/>
    <property type="match status" value="1"/>
</dbReference>
<keyword evidence="5 11" id="KW-0418">Kinase</keyword>
<dbReference type="NCBIfam" id="TIGR00229">
    <property type="entry name" value="sensory_box"/>
    <property type="match status" value="3"/>
</dbReference>
<evidence type="ECO:0000256" key="2">
    <source>
        <dbReference type="ARBA" id="ARBA00012438"/>
    </source>
</evidence>
<feature type="domain" description="PAC" evidence="10">
    <location>
        <begin position="212"/>
        <end position="264"/>
    </location>
</feature>
<dbReference type="AlphaFoldDB" id="B9XR01"/>
<dbReference type="PROSITE" id="PS50109">
    <property type="entry name" value="HIS_KIN"/>
    <property type="match status" value="1"/>
</dbReference>
<evidence type="ECO:0000259" key="9">
    <source>
        <dbReference type="PROSITE" id="PS50112"/>
    </source>
</evidence>
<evidence type="ECO:0000256" key="5">
    <source>
        <dbReference type="ARBA" id="ARBA00022777"/>
    </source>
</evidence>
<accession>B9XR01</accession>
<keyword evidence="3" id="KW-0597">Phosphoprotein</keyword>
<proteinExistence type="predicted"/>
<comment type="caution">
    <text evidence="11">The sequence shown here is derived from an EMBL/GenBank/DDBJ whole genome shotgun (WGS) entry which is preliminary data.</text>
</comment>
<protein>
    <recommendedName>
        <fullName evidence="2">histidine kinase</fullName>
        <ecNumber evidence="2">2.7.13.3</ecNumber>
    </recommendedName>
</protein>
<dbReference type="InterPro" id="IPR036097">
    <property type="entry name" value="HisK_dim/P_sf"/>
</dbReference>
<feature type="coiled-coil region" evidence="7">
    <location>
        <begin position="370"/>
        <end position="404"/>
    </location>
</feature>
<dbReference type="GO" id="GO:0006355">
    <property type="term" value="P:regulation of DNA-templated transcription"/>
    <property type="evidence" value="ECO:0007669"/>
    <property type="project" value="InterPro"/>
</dbReference>
<dbReference type="SMART" id="SM00091">
    <property type="entry name" value="PAS"/>
    <property type="match status" value="3"/>
</dbReference>
<dbReference type="InterPro" id="IPR000700">
    <property type="entry name" value="PAS-assoc_C"/>
</dbReference>
<keyword evidence="4" id="KW-0808">Transferase</keyword>
<evidence type="ECO:0000313" key="12">
    <source>
        <dbReference type="Proteomes" id="UP000003688"/>
    </source>
</evidence>
<feature type="domain" description="PAC" evidence="10">
    <location>
        <begin position="332"/>
        <end position="386"/>
    </location>
</feature>
<dbReference type="Pfam" id="PF02518">
    <property type="entry name" value="HATPase_c"/>
    <property type="match status" value="1"/>
</dbReference>
<dbReference type="OrthoDB" id="9808408at2"/>
<dbReference type="InterPro" id="IPR013656">
    <property type="entry name" value="PAS_4"/>
</dbReference>
<dbReference type="Pfam" id="PF00989">
    <property type="entry name" value="PAS"/>
    <property type="match status" value="2"/>
</dbReference>
<evidence type="ECO:0000313" key="11">
    <source>
        <dbReference type="EMBL" id="EEF57697.1"/>
    </source>
</evidence>
<dbReference type="GO" id="GO:0000155">
    <property type="term" value="F:phosphorelay sensor kinase activity"/>
    <property type="evidence" value="ECO:0007669"/>
    <property type="project" value="InterPro"/>
</dbReference>
<evidence type="ECO:0000256" key="3">
    <source>
        <dbReference type="ARBA" id="ARBA00022553"/>
    </source>
</evidence>
<dbReference type="EC" id="2.7.13.3" evidence="2"/>
<evidence type="ECO:0000256" key="7">
    <source>
        <dbReference type="SAM" id="Coils"/>
    </source>
</evidence>
<dbReference type="GO" id="GO:0030295">
    <property type="term" value="F:protein kinase activator activity"/>
    <property type="evidence" value="ECO:0007669"/>
    <property type="project" value="TreeGrafter"/>
</dbReference>
<feature type="domain" description="PAS" evidence="9">
    <location>
        <begin position="134"/>
        <end position="207"/>
    </location>
</feature>
<feature type="domain" description="PAS" evidence="9">
    <location>
        <begin position="8"/>
        <end position="78"/>
    </location>
</feature>
<evidence type="ECO:0000259" key="8">
    <source>
        <dbReference type="PROSITE" id="PS50109"/>
    </source>
</evidence>
<reference evidence="11 12" key="1">
    <citation type="journal article" date="2011" name="J. Bacteriol.">
        <title>Genome sequence of 'Pedosphaera parvula' Ellin514, an aerobic Verrucomicrobial isolate from pasture soil.</title>
        <authorList>
            <person name="Kant R."/>
            <person name="van Passel M.W."/>
            <person name="Sangwan P."/>
            <person name="Palva A."/>
            <person name="Lucas S."/>
            <person name="Copeland A."/>
            <person name="Lapidus A."/>
            <person name="Glavina Del Rio T."/>
            <person name="Dalin E."/>
            <person name="Tice H."/>
            <person name="Bruce D."/>
            <person name="Goodwin L."/>
            <person name="Pitluck S."/>
            <person name="Chertkov O."/>
            <person name="Larimer F.W."/>
            <person name="Land M.L."/>
            <person name="Hauser L."/>
            <person name="Brettin T.S."/>
            <person name="Detter J.C."/>
            <person name="Han S."/>
            <person name="de Vos W.M."/>
            <person name="Janssen P.H."/>
            <person name="Smidt H."/>
        </authorList>
    </citation>
    <scope>NUCLEOTIDE SEQUENCE [LARGE SCALE GENOMIC DNA]</scope>
    <source>
        <strain evidence="11 12">Ellin514</strain>
    </source>
</reference>
<comment type="catalytic activity">
    <reaction evidence="1">
        <text>ATP + protein L-histidine = ADP + protein N-phospho-L-histidine.</text>
        <dbReference type="EC" id="2.7.13.3"/>
    </reaction>
</comment>
<dbReference type="GO" id="GO:0016020">
    <property type="term" value="C:membrane"/>
    <property type="evidence" value="ECO:0007669"/>
    <property type="project" value="UniProtKB-SubCell"/>
</dbReference>
<dbReference type="InterPro" id="IPR003594">
    <property type="entry name" value="HATPase_dom"/>
</dbReference>
<dbReference type="InterPro" id="IPR035965">
    <property type="entry name" value="PAS-like_dom_sf"/>
</dbReference>
<dbReference type="SMART" id="SM00086">
    <property type="entry name" value="PAC"/>
    <property type="match status" value="3"/>
</dbReference>
<dbReference type="SUPFAM" id="SSF55874">
    <property type="entry name" value="ATPase domain of HSP90 chaperone/DNA topoisomerase II/histidine kinase"/>
    <property type="match status" value="1"/>
</dbReference>
<name>B9XR01_PEDPL</name>
<dbReference type="CDD" id="cd00130">
    <property type="entry name" value="PAS"/>
    <property type="match status" value="3"/>
</dbReference>
<keyword evidence="7" id="KW-0175">Coiled coil</keyword>
<dbReference type="EMBL" id="ABOX02000059">
    <property type="protein sequence ID" value="EEF57697.1"/>
    <property type="molecule type" value="Genomic_DNA"/>
</dbReference>
<dbReference type="PROSITE" id="PS50112">
    <property type="entry name" value="PAS"/>
    <property type="match status" value="3"/>
</dbReference>
<dbReference type="SUPFAM" id="SSF47384">
    <property type="entry name" value="Homodimeric domain of signal transducing histidine kinase"/>
    <property type="match status" value="1"/>
</dbReference>
<dbReference type="GO" id="GO:0007234">
    <property type="term" value="P:osmosensory signaling via phosphorelay pathway"/>
    <property type="evidence" value="ECO:0007669"/>
    <property type="project" value="TreeGrafter"/>
</dbReference>
<dbReference type="Gene3D" id="1.10.287.130">
    <property type="match status" value="1"/>
</dbReference>
<dbReference type="CDD" id="cd00082">
    <property type="entry name" value="HisKA"/>
    <property type="match status" value="1"/>
</dbReference>
<dbReference type="SMART" id="SM00387">
    <property type="entry name" value="HATPase_c"/>
    <property type="match status" value="1"/>
</dbReference>
<dbReference type="InterPro" id="IPR004358">
    <property type="entry name" value="Sig_transdc_His_kin-like_C"/>
</dbReference>
<dbReference type="InterPro" id="IPR050351">
    <property type="entry name" value="BphY/WalK/GraS-like"/>
</dbReference>
<dbReference type="Proteomes" id="UP000003688">
    <property type="component" value="Unassembled WGS sequence"/>
</dbReference>
<dbReference type="STRING" id="320771.Cflav_PD0759"/>
<keyword evidence="6" id="KW-0472">Membrane</keyword>
<feature type="domain" description="PAC" evidence="10">
    <location>
        <begin position="79"/>
        <end position="133"/>
    </location>
</feature>
<dbReference type="RefSeq" id="WP_007418236.1">
    <property type="nucleotide sequence ID" value="NZ_ABOX02000059.1"/>
</dbReference>
<evidence type="ECO:0000259" key="10">
    <source>
        <dbReference type="PROSITE" id="PS50113"/>
    </source>
</evidence>
<dbReference type="InterPro" id="IPR001610">
    <property type="entry name" value="PAC"/>
</dbReference>
<evidence type="ECO:0000256" key="1">
    <source>
        <dbReference type="ARBA" id="ARBA00000085"/>
    </source>
</evidence>
<keyword evidence="12" id="KW-1185">Reference proteome</keyword>
<dbReference type="SMART" id="SM00388">
    <property type="entry name" value="HisKA"/>
    <property type="match status" value="1"/>
</dbReference>
<dbReference type="PANTHER" id="PTHR42878">
    <property type="entry name" value="TWO-COMPONENT HISTIDINE KINASE"/>
    <property type="match status" value="1"/>
</dbReference>
<dbReference type="PRINTS" id="PR00344">
    <property type="entry name" value="BCTRLSENSOR"/>
</dbReference>
<dbReference type="GO" id="GO:0000156">
    <property type="term" value="F:phosphorelay response regulator activity"/>
    <property type="evidence" value="ECO:0007669"/>
    <property type="project" value="TreeGrafter"/>
</dbReference>
<dbReference type="InterPro" id="IPR000014">
    <property type="entry name" value="PAS"/>
</dbReference>
<dbReference type="Pfam" id="PF00512">
    <property type="entry name" value="HisKA"/>
    <property type="match status" value="1"/>
</dbReference>
<dbReference type="SUPFAM" id="SSF55785">
    <property type="entry name" value="PYP-like sensor domain (PAS domain)"/>
    <property type="match status" value="3"/>
</dbReference>
<dbReference type="InterPro" id="IPR003661">
    <property type="entry name" value="HisK_dim/P_dom"/>
</dbReference>
<dbReference type="Pfam" id="PF08448">
    <property type="entry name" value="PAS_4"/>
    <property type="match status" value="1"/>
</dbReference>
<feature type="domain" description="PAS" evidence="9">
    <location>
        <begin position="261"/>
        <end position="331"/>
    </location>
</feature>
<dbReference type="PANTHER" id="PTHR42878:SF15">
    <property type="entry name" value="BACTERIOPHYTOCHROME"/>
    <property type="match status" value="1"/>
</dbReference>
<feature type="domain" description="Histidine kinase" evidence="8">
    <location>
        <begin position="422"/>
        <end position="635"/>
    </location>
</feature>